<gene>
    <name evidence="2" type="ORF">SAMN04490203_0343</name>
    <name evidence="1" type="ORF">TU78_10960</name>
</gene>
<evidence type="ECO:0000313" key="3">
    <source>
        <dbReference type="Proteomes" id="UP000036395"/>
    </source>
</evidence>
<dbReference type="Pfam" id="PF11583">
    <property type="entry name" value="AurF"/>
    <property type="match status" value="1"/>
</dbReference>
<dbReference type="GO" id="GO:0016491">
    <property type="term" value="F:oxidoreductase activity"/>
    <property type="evidence" value="ECO:0007669"/>
    <property type="project" value="InterPro"/>
</dbReference>
<dbReference type="Proteomes" id="UP000036395">
    <property type="component" value="Unassembled WGS sequence"/>
</dbReference>
<evidence type="ECO:0000313" key="1">
    <source>
        <dbReference type="EMBL" id="KMM84723.1"/>
    </source>
</evidence>
<organism evidence="1 3">
    <name type="scientific">Pseudomonas taetrolens</name>
    <dbReference type="NCBI Taxonomy" id="47884"/>
    <lineage>
        <taxon>Bacteria</taxon>
        <taxon>Pseudomonadati</taxon>
        <taxon>Pseudomonadota</taxon>
        <taxon>Gammaproteobacteria</taxon>
        <taxon>Pseudomonadales</taxon>
        <taxon>Pseudomonadaceae</taxon>
        <taxon>Pseudomonas</taxon>
    </lineage>
</organism>
<evidence type="ECO:0000313" key="2">
    <source>
        <dbReference type="EMBL" id="SEB47893.1"/>
    </source>
</evidence>
<protein>
    <submittedName>
        <fullName evidence="1">Aminobenzoate oxygenase</fullName>
    </submittedName>
    <submittedName>
        <fullName evidence="2">p-aminobenzoate N-oxygenase AurF</fullName>
    </submittedName>
</protein>
<dbReference type="PATRIC" id="fig|47884.3.peg.2627"/>
<dbReference type="RefSeq" id="WP_048381081.1">
    <property type="nucleotide sequence ID" value="NZ_FNRS01000001.1"/>
</dbReference>
<dbReference type="InterPro" id="IPR025859">
    <property type="entry name" value="AurF/CmlI"/>
</dbReference>
<comment type="caution">
    <text evidence="1">The sequence shown here is derived from an EMBL/GenBank/DDBJ whole genome shotgun (WGS) entry which is preliminary data.</text>
</comment>
<accession>A0A0J6GQQ7</accession>
<dbReference type="Proteomes" id="UP000183155">
    <property type="component" value="Unassembled WGS sequence"/>
</dbReference>
<dbReference type="OrthoDB" id="505347at2"/>
<dbReference type="AlphaFoldDB" id="A0A0J6GQQ7"/>
<reference evidence="1 3" key="1">
    <citation type="submission" date="2015-02" db="EMBL/GenBank/DDBJ databases">
        <title>Pseudomonas helleri sp. nov. and Pseudomonas weihenstephanensis sp. nov., isolated from raw cows milk.</title>
        <authorList>
            <person name="von Neubeck M."/>
            <person name="Huptas C."/>
            <person name="Wenning M."/>
            <person name="Scherer S."/>
        </authorList>
    </citation>
    <scope>NUCLEOTIDE SEQUENCE [LARGE SCALE GENOMIC DNA]</scope>
    <source>
        <strain evidence="1 3">DSM 21104</strain>
    </source>
</reference>
<dbReference type="EMBL" id="FNRS01000001">
    <property type="protein sequence ID" value="SEB47893.1"/>
    <property type="molecule type" value="Genomic_DNA"/>
</dbReference>
<proteinExistence type="predicted"/>
<name>A0A0J6GQQ7_PSETA</name>
<dbReference type="InterPro" id="IPR012348">
    <property type="entry name" value="RNR-like"/>
</dbReference>
<dbReference type="Gene3D" id="1.10.620.20">
    <property type="entry name" value="Ribonucleotide Reductase, subunit A"/>
    <property type="match status" value="1"/>
</dbReference>
<keyword evidence="4" id="KW-1185">Reference proteome</keyword>
<reference evidence="2 4" key="2">
    <citation type="submission" date="2016-10" db="EMBL/GenBank/DDBJ databases">
        <authorList>
            <person name="Varghese N."/>
            <person name="Submissions S."/>
        </authorList>
    </citation>
    <scope>NUCLEOTIDE SEQUENCE [LARGE SCALE GENOMIC DNA]</scope>
    <source>
        <strain evidence="2 4">BS3652</strain>
    </source>
</reference>
<dbReference type="EMBL" id="JYLA01000004">
    <property type="protein sequence ID" value="KMM84723.1"/>
    <property type="molecule type" value="Genomic_DNA"/>
</dbReference>
<sequence>MNSPASQPAGLGLSEQHCTLGDWDSTACVRIDRRDYLLPAELEHELENRHWFVPAFMPYLAHPKIVQADRSMTLRLEANQLVYFLDYTTLLEHKIVNRAVETLIHNELGIPIPGHMKNAALQLYTDEGYHALFSNQVAEQVAQLYDIQNRSALPLRVTRLQGLIEKTPAEHQALTWFLVGFVSETVVAKELLGAARNTVVSTVFRMLKSHLEDEARHSRYFSDVFAYVWMQLEQEQRSRAARSLVAIIGIFFETDSQWLSESFGAVDLDETTIVGIVAALVHPDAHRKRVRRGASATLLAMSRGGFFDDDENLLLMREAGYIND</sequence>
<evidence type="ECO:0000313" key="4">
    <source>
        <dbReference type="Proteomes" id="UP000183155"/>
    </source>
</evidence>
<dbReference type="STRING" id="47884.SAMN04490203_0343"/>